<protein>
    <recommendedName>
        <fullName evidence="8">tRNA-specific adenosine deaminase</fullName>
        <ecNumber evidence="8">3.5.4.33</ecNumber>
    </recommendedName>
</protein>
<name>A0A0C5BGD3_9MICO</name>
<feature type="active site" description="Proton donor" evidence="8">
    <location>
        <position position="64"/>
    </location>
</feature>
<evidence type="ECO:0000313" key="10">
    <source>
        <dbReference type="EMBL" id="KKM44908.1"/>
    </source>
</evidence>
<sequence>MQESDLRAPVGSDAWMELALDEARRSARWGDVPVGAIVVDASGVVIGRGGNQRELTKDPTAHAEVVALRAAASARGDWHLGGCTLVVTLEPCILCAGAILAARIERVVFGAWDEKAGASGSVHDLLRDRRHNHVVEVYQGVRAVEGERLLVDFFAERR</sequence>
<dbReference type="EMBL" id="LBFI01000049">
    <property type="protein sequence ID" value="KKM44908.1"/>
    <property type="molecule type" value="Genomic_DNA"/>
</dbReference>
<dbReference type="GO" id="GO:0008270">
    <property type="term" value="F:zinc ion binding"/>
    <property type="evidence" value="ECO:0007669"/>
    <property type="project" value="UniProtKB-UniRule"/>
</dbReference>
<evidence type="ECO:0000256" key="1">
    <source>
        <dbReference type="ARBA" id="ARBA00010669"/>
    </source>
</evidence>
<keyword evidence="11" id="KW-1185">Reference proteome</keyword>
<dbReference type="KEGG" id="rtc:APU90_07000"/>
<feature type="domain" description="CMP/dCMP-type deaminase" evidence="9">
    <location>
        <begin position="10"/>
        <end position="133"/>
    </location>
</feature>
<evidence type="ECO:0000256" key="3">
    <source>
        <dbReference type="ARBA" id="ARBA00022694"/>
    </source>
</evidence>
<comment type="catalytic activity">
    <reaction evidence="7 8">
        <text>adenosine(34) in tRNA + H2O + H(+) = inosine(34) in tRNA + NH4(+)</text>
        <dbReference type="Rhea" id="RHEA:43168"/>
        <dbReference type="Rhea" id="RHEA-COMP:10373"/>
        <dbReference type="Rhea" id="RHEA-COMP:10374"/>
        <dbReference type="ChEBI" id="CHEBI:15377"/>
        <dbReference type="ChEBI" id="CHEBI:15378"/>
        <dbReference type="ChEBI" id="CHEBI:28938"/>
        <dbReference type="ChEBI" id="CHEBI:74411"/>
        <dbReference type="ChEBI" id="CHEBI:82852"/>
        <dbReference type="EC" id="3.5.4.33"/>
    </reaction>
</comment>
<dbReference type="InterPro" id="IPR028883">
    <property type="entry name" value="tRNA_aden_deaminase"/>
</dbReference>
<evidence type="ECO:0000256" key="4">
    <source>
        <dbReference type="ARBA" id="ARBA00022723"/>
    </source>
</evidence>
<dbReference type="GO" id="GO:0002100">
    <property type="term" value="P:tRNA wobble adenosine to inosine editing"/>
    <property type="evidence" value="ECO:0007669"/>
    <property type="project" value="UniProtKB-UniRule"/>
</dbReference>
<dbReference type="PANTHER" id="PTHR11079">
    <property type="entry name" value="CYTOSINE DEAMINASE FAMILY MEMBER"/>
    <property type="match status" value="1"/>
</dbReference>
<feature type="binding site" evidence="8">
    <location>
        <position position="95"/>
    </location>
    <ligand>
        <name>Zn(2+)</name>
        <dbReference type="ChEBI" id="CHEBI:29105"/>
        <note>catalytic</note>
    </ligand>
</feature>
<dbReference type="STRING" id="145458.APU90_07000"/>
<dbReference type="InterPro" id="IPR016192">
    <property type="entry name" value="APOBEC/CMP_deaminase_Zn-bd"/>
</dbReference>
<keyword evidence="6 8" id="KW-0862">Zinc</keyword>
<evidence type="ECO:0000256" key="2">
    <source>
        <dbReference type="ARBA" id="ARBA00011738"/>
    </source>
</evidence>
<feature type="binding site" evidence="8">
    <location>
        <position position="92"/>
    </location>
    <ligand>
        <name>Zn(2+)</name>
        <dbReference type="ChEBI" id="CHEBI:29105"/>
        <note>catalytic</note>
    </ligand>
</feature>
<gene>
    <name evidence="8" type="primary">tadA</name>
    <name evidence="10" type="ORF">VT73_07160</name>
</gene>
<evidence type="ECO:0000313" key="11">
    <source>
        <dbReference type="Proteomes" id="UP000052979"/>
    </source>
</evidence>
<evidence type="ECO:0000256" key="6">
    <source>
        <dbReference type="ARBA" id="ARBA00022833"/>
    </source>
</evidence>
<keyword evidence="3 8" id="KW-0819">tRNA processing</keyword>
<dbReference type="PANTHER" id="PTHR11079:SF202">
    <property type="entry name" value="TRNA-SPECIFIC ADENOSINE DEAMINASE"/>
    <property type="match status" value="1"/>
</dbReference>
<dbReference type="KEGG" id="rtx:TI83_10065"/>
<dbReference type="Proteomes" id="UP000052979">
    <property type="component" value="Unassembled WGS sequence"/>
</dbReference>
<dbReference type="Gene3D" id="3.40.140.10">
    <property type="entry name" value="Cytidine Deaminase, domain 2"/>
    <property type="match status" value="1"/>
</dbReference>
<dbReference type="CDD" id="cd01285">
    <property type="entry name" value="nucleoside_deaminase"/>
    <property type="match status" value="1"/>
</dbReference>
<dbReference type="InterPro" id="IPR002125">
    <property type="entry name" value="CMP_dCMP_dom"/>
</dbReference>
<comment type="function">
    <text evidence="8">Catalyzes the deamination of adenosine to inosine at the wobble position 34 of tRNA(Arg2).</text>
</comment>
<dbReference type="RefSeq" id="WP_042734353.1">
    <property type="nucleotide sequence ID" value="NZ_CP010848.1"/>
</dbReference>
<dbReference type="InterPro" id="IPR016193">
    <property type="entry name" value="Cytidine_deaminase-like"/>
</dbReference>
<dbReference type="PATRIC" id="fig|145458.7.peg.2282"/>
<feature type="binding site" evidence="8">
    <location>
        <position position="62"/>
    </location>
    <ligand>
        <name>Zn(2+)</name>
        <dbReference type="ChEBI" id="CHEBI:29105"/>
        <note>catalytic</note>
    </ligand>
</feature>
<dbReference type="GeneID" id="93666339"/>
<evidence type="ECO:0000256" key="7">
    <source>
        <dbReference type="ARBA" id="ARBA00048045"/>
    </source>
</evidence>
<proteinExistence type="inferred from homology"/>
<keyword evidence="4 8" id="KW-0479">Metal-binding</keyword>
<dbReference type="EC" id="3.5.4.33" evidence="8"/>
<keyword evidence="5 8" id="KW-0378">Hydrolase</keyword>
<dbReference type="eggNOG" id="COG0590">
    <property type="taxonomic scope" value="Bacteria"/>
</dbReference>
<evidence type="ECO:0000259" key="9">
    <source>
        <dbReference type="PROSITE" id="PS51747"/>
    </source>
</evidence>
<dbReference type="HAMAP" id="MF_00972">
    <property type="entry name" value="tRNA_aden_deaminase"/>
    <property type="match status" value="1"/>
</dbReference>
<evidence type="ECO:0000256" key="8">
    <source>
        <dbReference type="HAMAP-Rule" id="MF_00972"/>
    </source>
</evidence>
<comment type="caution">
    <text evidence="10">The sequence shown here is derived from an EMBL/GenBank/DDBJ whole genome shotgun (WGS) entry which is preliminary data.</text>
</comment>
<dbReference type="PROSITE" id="PS51747">
    <property type="entry name" value="CYT_DCMP_DEAMINASES_2"/>
    <property type="match status" value="1"/>
</dbReference>
<accession>A0A0C5BGD3</accession>
<dbReference type="GO" id="GO:0052717">
    <property type="term" value="F:tRNA-specific adenosine-34 deaminase activity"/>
    <property type="evidence" value="ECO:0007669"/>
    <property type="project" value="UniProtKB-UniRule"/>
</dbReference>
<comment type="similarity">
    <text evidence="1">Belongs to the cytidine and deoxycytidylate deaminase family. ADAT2 subfamily.</text>
</comment>
<dbReference type="Pfam" id="PF00383">
    <property type="entry name" value="dCMP_cyt_deam_1"/>
    <property type="match status" value="1"/>
</dbReference>
<comment type="cofactor">
    <cofactor evidence="8">
        <name>Zn(2+)</name>
        <dbReference type="ChEBI" id="CHEBI:29105"/>
    </cofactor>
    <text evidence="8">Binds 1 zinc ion per subunit.</text>
</comment>
<organism evidence="10 11">
    <name type="scientific">Rathayibacter toxicus</name>
    <dbReference type="NCBI Taxonomy" id="145458"/>
    <lineage>
        <taxon>Bacteria</taxon>
        <taxon>Bacillati</taxon>
        <taxon>Actinomycetota</taxon>
        <taxon>Actinomycetes</taxon>
        <taxon>Micrococcales</taxon>
        <taxon>Microbacteriaceae</taxon>
        <taxon>Rathayibacter</taxon>
    </lineage>
</organism>
<dbReference type="PROSITE" id="PS00903">
    <property type="entry name" value="CYT_DCMP_DEAMINASES_1"/>
    <property type="match status" value="1"/>
</dbReference>
<dbReference type="SUPFAM" id="SSF53927">
    <property type="entry name" value="Cytidine deaminase-like"/>
    <property type="match status" value="1"/>
</dbReference>
<reference evidence="10 11" key="1">
    <citation type="submission" date="2015-04" db="EMBL/GenBank/DDBJ databases">
        <title>Draft genome sequence of Rathayibacter toxicus strain FH-142 (AKA 70134 or CS 32), a Western Australian isolate.</title>
        <authorList>
            <consortium name="Consortium for Microbial Forensics and Genomics (microFORGE)"/>
            <person name="Knight B.M."/>
            <person name="Roberts D.P."/>
            <person name="Lin D."/>
            <person name="Hari K."/>
            <person name="Fletcher J."/>
            <person name="Melcher U."/>
            <person name="Blagden T."/>
            <person name="Luster D.G."/>
            <person name="Sechler A.J."/>
            <person name="Schneider W.L."/>
            <person name="Winegar R.A."/>
        </authorList>
    </citation>
    <scope>NUCLEOTIDE SEQUENCE [LARGE SCALE GENOMIC DNA]</scope>
    <source>
        <strain evidence="10 11">FH142</strain>
    </source>
</reference>
<dbReference type="AlphaFoldDB" id="A0A0C5BGD3"/>
<comment type="subunit">
    <text evidence="2 8">Homodimer.</text>
</comment>
<evidence type="ECO:0000256" key="5">
    <source>
        <dbReference type="ARBA" id="ARBA00022801"/>
    </source>
</evidence>